<dbReference type="Pfam" id="PF01381">
    <property type="entry name" value="HTH_3"/>
    <property type="match status" value="1"/>
</dbReference>
<dbReference type="PROSITE" id="PS50943">
    <property type="entry name" value="HTH_CROC1"/>
    <property type="match status" value="1"/>
</dbReference>
<organism evidence="3 4">
    <name type="scientific">Gilvimarinus xylanilyticus</name>
    <dbReference type="NCBI Taxonomy" id="2944139"/>
    <lineage>
        <taxon>Bacteria</taxon>
        <taxon>Pseudomonadati</taxon>
        <taxon>Pseudomonadota</taxon>
        <taxon>Gammaproteobacteria</taxon>
        <taxon>Cellvibrionales</taxon>
        <taxon>Cellvibrionaceae</taxon>
        <taxon>Gilvimarinus</taxon>
    </lineage>
</organism>
<sequence length="185" mass="20179">MSDLSAQLGLKLKAIREANGLSQRELAKRAGVTNSSISMIEQGQVSPSIQSLEKVLAGFPMTLSYFFSCGVADDSESFFSPQEMPRHSKPYGYMQMVAEQLPQRRVTLKHLCFEPGTNSGDAPLTSFFDQVGSVFSGRILLSIGVKVQTLEPGDSFYLRAYTPFKALNLSQSERAVVLVASAAED</sequence>
<dbReference type="SUPFAM" id="SSF47413">
    <property type="entry name" value="lambda repressor-like DNA-binding domains"/>
    <property type="match status" value="1"/>
</dbReference>
<dbReference type="EMBL" id="JAMFTH010000001">
    <property type="protein sequence ID" value="MCP8898543.1"/>
    <property type="molecule type" value="Genomic_DNA"/>
</dbReference>
<dbReference type="Gene3D" id="2.60.120.10">
    <property type="entry name" value="Jelly Rolls"/>
    <property type="match status" value="1"/>
</dbReference>
<dbReference type="CDD" id="cd02209">
    <property type="entry name" value="cupin_XRE_C"/>
    <property type="match status" value="1"/>
</dbReference>
<evidence type="ECO:0000313" key="4">
    <source>
        <dbReference type="Proteomes" id="UP001139319"/>
    </source>
</evidence>
<protein>
    <submittedName>
        <fullName evidence="3">Helix-turn-helix domain-containing protein</fullName>
    </submittedName>
</protein>
<comment type="caution">
    <text evidence="3">The sequence shown here is derived from an EMBL/GenBank/DDBJ whole genome shotgun (WGS) entry which is preliminary data.</text>
</comment>
<dbReference type="GO" id="GO:0003700">
    <property type="term" value="F:DNA-binding transcription factor activity"/>
    <property type="evidence" value="ECO:0007669"/>
    <property type="project" value="TreeGrafter"/>
</dbReference>
<proteinExistence type="predicted"/>
<reference evidence="3" key="2">
    <citation type="submission" date="2023-01" db="EMBL/GenBank/DDBJ databases">
        <title>Gilvimarinus xylanilyticus HB14 isolated from Caulerpa lentillifera aquaculture base in Hainan, China.</title>
        <authorList>
            <person name="Zhang Y.-J."/>
        </authorList>
    </citation>
    <scope>NUCLEOTIDE SEQUENCE</scope>
    <source>
        <strain evidence="3">HB14</strain>
    </source>
</reference>
<dbReference type="SUPFAM" id="SSF51182">
    <property type="entry name" value="RmlC-like cupins"/>
    <property type="match status" value="1"/>
</dbReference>
<reference evidence="3" key="1">
    <citation type="submission" date="2022-05" db="EMBL/GenBank/DDBJ databases">
        <authorList>
            <person name="Sun H.-N."/>
        </authorList>
    </citation>
    <scope>NUCLEOTIDE SEQUENCE</scope>
    <source>
        <strain evidence="3">HB14</strain>
    </source>
</reference>
<dbReference type="RefSeq" id="WP_253966817.1">
    <property type="nucleotide sequence ID" value="NZ_JAMFTH010000001.1"/>
</dbReference>
<name>A0A9X2KT90_9GAMM</name>
<dbReference type="CDD" id="cd00093">
    <property type="entry name" value="HTH_XRE"/>
    <property type="match status" value="1"/>
</dbReference>
<evidence type="ECO:0000259" key="2">
    <source>
        <dbReference type="PROSITE" id="PS50943"/>
    </source>
</evidence>
<evidence type="ECO:0000256" key="1">
    <source>
        <dbReference type="ARBA" id="ARBA00023125"/>
    </source>
</evidence>
<dbReference type="GO" id="GO:0003677">
    <property type="term" value="F:DNA binding"/>
    <property type="evidence" value="ECO:0007669"/>
    <property type="project" value="UniProtKB-KW"/>
</dbReference>
<dbReference type="InterPro" id="IPR014710">
    <property type="entry name" value="RmlC-like_jellyroll"/>
</dbReference>
<feature type="domain" description="HTH cro/C1-type" evidence="2">
    <location>
        <begin position="12"/>
        <end position="66"/>
    </location>
</feature>
<dbReference type="InterPro" id="IPR050807">
    <property type="entry name" value="TransReg_Diox_bact_type"/>
</dbReference>
<dbReference type="InterPro" id="IPR010982">
    <property type="entry name" value="Lambda_DNA-bd_dom_sf"/>
</dbReference>
<dbReference type="SMART" id="SM00530">
    <property type="entry name" value="HTH_XRE"/>
    <property type="match status" value="1"/>
</dbReference>
<evidence type="ECO:0000313" key="3">
    <source>
        <dbReference type="EMBL" id="MCP8898543.1"/>
    </source>
</evidence>
<dbReference type="Proteomes" id="UP001139319">
    <property type="component" value="Unassembled WGS sequence"/>
</dbReference>
<dbReference type="InterPro" id="IPR011051">
    <property type="entry name" value="RmlC_Cupin_sf"/>
</dbReference>
<dbReference type="PANTHER" id="PTHR46797:SF11">
    <property type="entry name" value="HTH-TYPE TRANSCRIPTIONAL REGULATOR PUUR"/>
    <property type="match status" value="1"/>
</dbReference>
<dbReference type="PANTHER" id="PTHR46797">
    <property type="entry name" value="HTH-TYPE TRANSCRIPTIONAL REGULATOR"/>
    <property type="match status" value="1"/>
</dbReference>
<keyword evidence="1" id="KW-0238">DNA-binding</keyword>
<accession>A0A9X2KT90</accession>
<gene>
    <name evidence="3" type="ORF">M6D89_04440</name>
</gene>
<dbReference type="Gene3D" id="1.10.260.40">
    <property type="entry name" value="lambda repressor-like DNA-binding domains"/>
    <property type="match status" value="1"/>
</dbReference>
<dbReference type="AlphaFoldDB" id="A0A9X2KT90"/>
<keyword evidence="4" id="KW-1185">Reference proteome</keyword>
<dbReference type="InterPro" id="IPR001387">
    <property type="entry name" value="Cro/C1-type_HTH"/>
</dbReference>
<dbReference type="GO" id="GO:0005829">
    <property type="term" value="C:cytosol"/>
    <property type="evidence" value="ECO:0007669"/>
    <property type="project" value="TreeGrafter"/>
</dbReference>